<dbReference type="PANTHER" id="PTHR36920">
    <property type="match status" value="1"/>
</dbReference>
<evidence type="ECO:0000313" key="2">
    <source>
        <dbReference type="EMBL" id="MBD5781755.1"/>
    </source>
</evidence>
<feature type="signal peptide" evidence="1">
    <location>
        <begin position="1"/>
        <end position="24"/>
    </location>
</feature>
<evidence type="ECO:0000256" key="1">
    <source>
        <dbReference type="SAM" id="SignalP"/>
    </source>
</evidence>
<dbReference type="RefSeq" id="WP_191618836.1">
    <property type="nucleotide sequence ID" value="NZ_JACYFG010000051.1"/>
</dbReference>
<dbReference type="InterPro" id="IPR005618">
    <property type="entry name" value="OMPW"/>
</dbReference>
<dbReference type="Pfam" id="PF03922">
    <property type="entry name" value="OmpW"/>
    <property type="match status" value="1"/>
</dbReference>
<reference evidence="2" key="1">
    <citation type="submission" date="2020-09" db="EMBL/GenBank/DDBJ databases">
        <title>Pelagicoccus enzymogenes sp. nov. with an EPS production, isolated from marine sediment.</title>
        <authorList>
            <person name="Feng X."/>
        </authorList>
    </citation>
    <scope>NUCLEOTIDE SEQUENCE</scope>
    <source>
        <strain evidence="2">NFK12</strain>
    </source>
</reference>
<organism evidence="2 3">
    <name type="scientific">Pelagicoccus enzymogenes</name>
    <dbReference type="NCBI Taxonomy" id="2773457"/>
    <lineage>
        <taxon>Bacteria</taxon>
        <taxon>Pseudomonadati</taxon>
        <taxon>Verrucomicrobiota</taxon>
        <taxon>Opitutia</taxon>
        <taxon>Puniceicoccales</taxon>
        <taxon>Pelagicoccaceae</taxon>
        <taxon>Pelagicoccus</taxon>
    </lineage>
</organism>
<keyword evidence="1" id="KW-0732">Signal</keyword>
<dbReference type="GO" id="GO:0019867">
    <property type="term" value="C:outer membrane"/>
    <property type="evidence" value="ECO:0007669"/>
    <property type="project" value="InterPro"/>
</dbReference>
<comment type="caution">
    <text evidence="2">The sequence shown here is derived from an EMBL/GenBank/DDBJ whole genome shotgun (WGS) entry which is preliminary data.</text>
</comment>
<accession>A0A927IJP4</accession>
<gene>
    <name evidence="2" type="ORF">IEN85_19800</name>
</gene>
<sequence length="190" mass="20624">MTKPITLMAAAMAAASLVSPIVWAAPAGTIEVKYRMAYLDTANESDAFSALGIDFASDAVTVESKWIPELDIAYHFTENLVGELVLTVPQKHDVYLAGVGKLGSLEHLPPTLSLIYEFQNESGFVPYVSGGLNFTWITNKRLAVAGVELDLEDYSVGLALGTGFKYEVNEKWDLDASVKWIDLESDVMAG</sequence>
<feature type="chain" id="PRO_5037300317" evidence="1">
    <location>
        <begin position="25"/>
        <end position="190"/>
    </location>
</feature>
<dbReference type="PANTHER" id="PTHR36920:SF1">
    <property type="entry name" value="OUTER MEMBRANE PROTEIN W"/>
    <property type="match status" value="1"/>
</dbReference>
<dbReference type="Proteomes" id="UP000622317">
    <property type="component" value="Unassembled WGS sequence"/>
</dbReference>
<evidence type="ECO:0000313" key="3">
    <source>
        <dbReference type="Proteomes" id="UP000622317"/>
    </source>
</evidence>
<name>A0A927IJP4_9BACT</name>
<dbReference type="InterPro" id="IPR011250">
    <property type="entry name" value="OMP/PagP_B-barrel"/>
</dbReference>
<dbReference type="AlphaFoldDB" id="A0A927IJP4"/>
<dbReference type="Gene3D" id="2.40.160.20">
    <property type="match status" value="1"/>
</dbReference>
<dbReference type="SUPFAM" id="SSF56925">
    <property type="entry name" value="OMPA-like"/>
    <property type="match status" value="1"/>
</dbReference>
<protein>
    <submittedName>
        <fullName evidence="2">OmpW family protein</fullName>
    </submittedName>
</protein>
<dbReference type="GO" id="GO:0055085">
    <property type="term" value="P:transmembrane transport"/>
    <property type="evidence" value="ECO:0007669"/>
    <property type="project" value="TreeGrafter"/>
</dbReference>
<proteinExistence type="predicted"/>
<keyword evidence="3" id="KW-1185">Reference proteome</keyword>
<dbReference type="EMBL" id="JACYFG010000051">
    <property type="protein sequence ID" value="MBD5781755.1"/>
    <property type="molecule type" value="Genomic_DNA"/>
</dbReference>